<reference evidence="2 3" key="1">
    <citation type="journal article" date="2019" name="Int. J. Syst. Evol. Microbiol.">
        <title>The Global Catalogue of Microorganisms (GCM) 10K type strain sequencing project: providing services to taxonomists for standard genome sequencing and annotation.</title>
        <authorList>
            <consortium name="The Broad Institute Genomics Platform"/>
            <consortium name="The Broad Institute Genome Sequencing Center for Infectious Disease"/>
            <person name="Wu L."/>
            <person name="Ma J."/>
        </authorList>
    </citation>
    <scope>NUCLEOTIDE SEQUENCE [LARGE SCALE GENOMIC DNA]</scope>
    <source>
        <strain evidence="2 3">JCM 15313</strain>
    </source>
</reference>
<name>A0ABN2TNI1_9ACTN</name>
<proteinExistence type="predicted"/>
<keyword evidence="1" id="KW-1133">Transmembrane helix</keyword>
<evidence type="ECO:0000313" key="3">
    <source>
        <dbReference type="Proteomes" id="UP001501585"/>
    </source>
</evidence>
<gene>
    <name evidence="2" type="ORF">GCM10009799_48380</name>
</gene>
<feature type="transmembrane region" description="Helical" evidence="1">
    <location>
        <begin position="105"/>
        <end position="128"/>
    </location>
</feature>
<feature type="transmembrane region" description="Helical" evidence="1">
    <location>
        <begin position="78"/>
        <end position="99"/>
    </location>
</feature>
<accession>A0ABN2TNI1</accession>
<keyword evidence="1" id="KW-0472">Membrane</keyword>
<dbReference type="Proteomes" id="UP001501585">
    <property type="component" value="Unassembled WGS sequence"/>
</dbReference>
<keyword evidence="3" id="KW-1185">Reference proteome</keyword>
<dbReference type="EMBL" id="BAAAPC010000028">
    <property type="protein sequence ID" value="GAA2014402.1"/>
    <property type="molecule type" value="Genomic_DNA"/>
</dbReference>
<protein>
    <submittedName>
        <fullName evidence="2">Uncharacterized protein</fullName>
    </submittedName>
</protein>
<sequence>MVTRLTARFPWIVAPSTLGAPFGLPRLRATPFGEQGWDALVVEVIAVAALAAVTGAWTRRTLKRRPALGRVRAGRSAWVGFILGAAIANALRAIGAGTAMGFGPVGYGVMVVLGMLSGTVWGITLGWIPGMAAGVATARGESRPPAAPTTPAK</sequence>
<keyword evidence="1" id="KW-0812">Transmembrane</keyword>
<evidence type="ECO:0000256" key="1">
    <source>
        <dbReference type="SAM" id="Phobius"/>
    </source>
</evidence>
<feature type="transmembrane region" description="Helical" evidence="1">
    <location>
        <begin position="39"/>
        <end position="57"/>
    </location>
</feature>
<evidence type="ECO:0000313" key="2">
    <source>
        <dbReference type="EMBL" id="GAA2014402.1"/>
    </source>
</evidence>
<comment type="caution">
    <text evidence="2">The sequence shown here is derived from an EMBL/GenBank/DDBJ whole genome shotgun (WGS) entry which is preliminary data.</text>
</comment>
<organism evidence="2 3">
    <name type="scientific">Nocardiopsis rhodophaea</name>
    <dbReference type="NCBI Taxonomy" id="280238"/>
    <lineage>
        <taxon>Bacteria</taxon>
        <taxon>Bacillati</taxon>
        <taxon>Actinomycetota</taxon>
        <taxon>Actinomycetes</taxon>
        <taxon>Streptosporangiales</taxon>
        <taxon>Nocardiopsidaceae</taxon>
        <taxon>Nocardiopsis</taxon>
    </lineage>
</organism>